<accession>A0A1G2FRX6</accession>
<evidence type="ECO:0000256" key="3">
    <source>
        <dbReference type="ARBA" id="ARBA00022741"/>
    </source>
</evidence>
<dbReference type="InterPro" id="IPR013029">
    <property type="entry name" value="YchF_C"/>
</dbReference>
<dbReference type="EMBL" id="MHNF01000031">
    <property type="protein sequence ID" value="OGZ40482.1"/>
    <property type="molecule type" value="Genomic_DNA"/>
</dbReference>
<comment type="cofactor">
    <cofactor evidence="1">
        <name>Mg(2+)</name>
        <dbReference type="ChEBI" id="CHEBI:18420"/>
    </cofactor>
</comment>
<keyword evidence="5" id="KW-0460">Magnesium</keyword>
<sequence length="352" mass="38996">MLSVGIVGLPNVGKSTLFKALTKRSVDIQNYPFCTIEPNIGIVEIPDKRLELLAKMSNSAKIVPTAIQFTDIAGLVKGSSKGEGLGNQFLGNIREADAIVQVVRAFSDASVIHVSGEPKPKDDIEIISLELILKDLDTLQKHLPKTEKNMKGGDKEATIEYAMLKRLIPFLQEGKPAKDFAADEKEKPFITALNLLSAKPVLYIINCSSDKTILNYPEQAKPALEIDVKLEDELAELDFDAAKEMREALPHPKNSLDELITACYSLLRLETFLTTGEDETRAWTIPKGAKAPQAAGKIHTDFEKGFIRADVVFWEDLLKTGSWTQAREKGLLRTEGKEYIIRDGDVVEFKTN</sequence>
<dbReference type="GO" id="GO:0005524">
    <property type="term" value="F:ATP binding"/>
    <property type="evidence" value="ECO:0007669"/>
    <property type="project" value="UniProtKB-UniRule"/>
</dbReference>
<dbReference type="InterPro" id="IPR012676">
    <property type="entry name" value="TGS-like"/>
</dbReference>
<dbReference type="PROSITE" id="PS51880">
    <property type="entry name" value="TGS"/>
    <property type="match status" value="1"/>
</dbReference>
<feature type="domain" description="TGS" evidence="8">
    <location>
        <begin position="268"/>
        <end position="351"/>
    </location>
</feature>
<name>A0A1G2FRX6_9BACT</name>
<keyword evidence="2" id="KW-0479">Metal-binding</keyword>
<dbReference type="AlphaFoldDB" id="A0A1G2FRX6"/>
<dbReference type="CDD" id="cd04867">
    <property type="entry name" value="TGS_YchF_OLA1"/>
    <property type="match status" value="1"/>
</dbReference>
<dbReference type="PIRSF" id="PIRSF006641">
    <property type="entry name" value="CHP00092"/>
    <property type="match status" value="1"/>
</dbReference>
<evidence type="ECO:0000313" key="10">
    <source>
        <dbReference type="Proteomes" id="UP000177126"/>
    </source>
</evidence>
<dbReference type="SUPFAM" id="SSF81271">
    <property type="entry name" value="TGS-like"/>
    <property type="match status" value="1"/>
</dbReference>
<evidence type="ECO:0000313" key="9">
    <source>
        <dbReference type="EMBL" id="OGZ40482.1"/>
    </source>
</evidence>
<feature type="binding site" evidence="6">
    <location>
        <begin position="11"/>
        <end position="16"/>
    </location>
    <ligand>
        <name>ATP</name>
        <dbReference type="ChEBI" id="CHEBI:30616"/>
    </ligand>
</feature>
<protein>
    <recommendedName>
        <fullName evidence="6">Ribosome-binding ATPase YchF</fullName>
    </recommendedName>
</protein>
<comment type="function">
    <text evidence="6">ATPase that binds to both the 70S ribosome and the 50S ribosomal subunit in a nucleotide-independent manner.</text>
</comment>
<keyword evidence="3 6" id="KW-0547">Nucleotide-binding</keyword>
<dbReference type="Proteomes" id="UP000177126">
    <property type="component" value="Unassembled WGS sequence"/>
</dbReference>
<dbReference type="GO" id="GO:0005737">
    <property type="term" value="C:cytoplasm"/>
    <property type="evidence" value="ECO:0007669"/>
    <property type="project" value="TreeGrafter"/>
</dbReference>
<dbReference type="InterPro" id="IPR004396">
    <property type="entry name" value="ATPase_YchF/OLA1"/>
</dbReference>
<evidence type="ECO:0000256" key="5">
    <source>
        <dbReference type="ARBA" id="ARBA00022842"/>
    </source>
</evidence>
<reference evidence="9 10" key="1">
    <citation type="journal article" date="2016" name="Nat. Commun.">
        <title>Thousands of microbial genomes shed light on interconnected biogeochemical processes in an aquifer system.</title>
        <authorList>
            <person name="Anantharaman K."/>
            <person name="Brown C.T."/>
            <person name="Hug L.A."/>
            <person name="Sharon I."/>
            <person name="Castelle C.J."/>
            <person name="Probst A.J."/>
            <person name="Thomas B.C."/>
            <person name="Singh A."/>
            <person name="Wilkins M.J."/>
            <person name="Karaoz U."/>
            <person name="Brodie E.L."/>
            <person name="Williams K.H."/>
            <person name="Hubbard S.S."/>
            <person name="Banfield J.F."/>
        </authorList>
    </citation>
    <scope>NUCLEOTIDE SEQUENCE [LARGE SCALE GENOMIC DNA]</scope>
</reference>
<evidence type="ECO:0000256" key="4">
    <source>
        <dbReference type="ARBA" id="ARBA00022840"/>
    </source>
</evidence>
<dbReference type="InterPro" id="IPR012675">
    <property type="entry name" value="Beta-grasp_dom_sf"/>
</dbReference>
<comment type="similarity">
    <text evidence="6">Belongs to the TRAFAC class OBG-HflX-like GTPase superfamily. OBG GTPase family. YchF/OLA1 subfamily.</text>
</comment>
<dbReference type="InterPro" id="IPR004095">
    <property type="entry name" value="TGS"/>
</dbReference>
<dbReference type="FunFam" id="1.10.150.300:FF:000001">
    <property type="entry name" value="Ribosome-binding ATPase YchF"/>
    <property type="match status" value="1"/>
</dbReference>
<evidence type="ECO:0000256" key="2">
    <source>
        <dbReference type="ARBA" id="ARBA00022723"/>
    </source>
</evidence>
<dbReference type="InterPro" id="IPR027417">
    <property type="entry name" value="P-loop_NTPase"/>
</dbReference>
<evidence type="ECO:0000259" key="8">
    <source>
        <dbReference type="PROSITE" id="PS51880"/>
    </source>
</evidence>
<dbReference type="GO" id="GO:0005525">
    <property type="term" value="F:GTP binding"/>
    <property type="evidence" value="ECO:0007669"/>
    <property type="project" value="InterPro"/>
</dbReference>
<gene>
    <name evidence="6" type="primary">ychF</name>
    <name evidence="9" type="ORF">A3B04_01595</name>
</gene>
<dbReference type="InterPro" id="IPR023192">
    <property type="entry name" value="TGS-like_dom_sf"/>
</dbReference>
<dbReference type="Gene3D" id="1.10.150.300">
    <property type="entry name" value="TGS-like domain"/>
    <property type="match status" value="1"/>
</dbReference>
<dbReference type="PANTHER" id="PTHR23305">
    <property type="entry name" value="OBG GTPASE FAMILY"/>
    <property type="match status" value="1"/>
</dbReference>
<feature type="domain" description="OBG-type G" evidence="7">
    <location>
        <begin position="2"/>
        <end position="268"/>
    </location>
</feature>
<dbReference type="PANTHER" id="PTHR23305:SF18">
    <property type="entry name" value="OBG-TYPE G DOMAIN-CONTAINING PROTEIN"/>
    <property type="match status" value="1"/>
</dbReference>
<dbReference type="SUPFAM" id="SSF52540">
    <property type="entry name" value="P-loop containing nucleoside triphosphate hydrolases"/>
    <property type="match status" value="1"/>
</dbReference>
<dbReference type="NCBIfam" id="TIGR00092">
    <property type="entry name" value="redox-regulated ATPase YchF"/>
    <property type="match status" value="1"/>
</dbReference>
<dbReference type="CDD" id="cd01900">
    <property type="entry name" value="YchF"/>
    <property type="match status" value="1"/>
</dbReference>
<dbReference type="PRINTS" id="PR00326">
    <property type="entry name" value="GTP1OBG"/>
</dbReference>
<dbReference type="InterPro" id="IPR006073">
    <property type="entry name" value="GTP-bd"/>
</dbReference>
<evidence type="ECO:0000259" key="7">
    <source>
        <dbReference type="PROSITE" id="PS51710"/>
    </source>
</evidence>
<dbReference type="Pfam" id="PF01926">
    <property type="entry name" value="MMR_HSR1"/>
    <property type="match status" value="1"/>
</dbReference>
<dbReference type="GO" id="GO:0046872">
    <property type="term" value="F:metal ion binding"/>
    <property type="evidence" value="ECO:0007669"/>
    <property type="project" value="UniProtKB-KW"/>
</dbReference>
<keyword evidence="4 6" id="KW-0067">ATP-binding</keyword>
<dbReference type="GO" id="GO:0043023">
    <property type="term" value="F:ribosomal large subunit binding"/>
    <property type="evidence" value="ECO:0007669"/>
    <property type="project" value="UniProtKB-UniRule"/>
</dbReference>
<organism evidence="9 10">
    <name type="scientific">Candidatus Portnoybacteria bacterium RIFCSPLOWO2_02_FULL_39_11</name>
    <dbReference type="NCBI Taxonomy" id="1802001"/>
    <lineage>
        <taxon>Bacteria</taxon>
        <taxon>Candidatus Portnoyibacteriota</taxon>
    </lineage>
</organism>
<dbReference type="FunFam" id="3.10.20.30:FF:000001">
    <property type="entry name" value="Ribosome-binding ATPase YchF"/>
    <property type="match status" value="1"/>
</dbReference>
<dbReference type="HAMAP" id="MF_00944">
    <property type="entry name" value="YchF_OLA1_ATPase"/>
    <property type="match status" value="1"/>
</dbReference>
<comment type="caution">
    <text evidence="9">The sequence shown here is derived from an EMBL/GenBank/DDBJ whole genome shotgun (WGS) entry which is preliminary data.</text>
</comment>
<dbReference type="GO" id="GO:0016887">
    <property type="term" value="F:ATP hydrolysis activity"/>
    <property type="evidence" value="ECO:0007669"/>
    <property type="project" value="UniProtKB-UniRule"/>
</dbReference>
<dbReference type="PROSITE" id="PS51710">
    <property type="entry name" value="G_OBG"/>
    <property type="match status" value="1"/>
</dbReference>
<dbReference type="InterPro" id="IPR031167">
    <property type="entry name" value="G_OBG"/>
</dbReference>
<dbReference type="Gene3D" id="3.10.20.30">
    <property type="match status" value="1"/>
</dbReference>
<dbReference type="Gene3D" id="3.40.50.300">
    <property type="entry name" value="P-loop containing nucleotide triphosphate hydrolases"/>
    <property type="match status" value="1"/>
</dbReference>
<dbReference type="Pfam" id="PF06071">
    <property type="entry name" value="YchF-GTPase_C"/>
    <property type="match status" value="1"/>
</dbReference>
<evidence type="ECO:0000256" key="6">
    <source>
        <dbReference type="HAMAP-Rule" id="MF_00944"/>
    </source>
</evidence>
<dbReference type="InterPro" id="IPR041706">
    <property type="entry name" value="YchF_N"/>
</dbReference>
<proteinExistence type="inferred from homology"/>
<evidence type="ECO:0000256" key="1">
    <source>
        <dbReference type="ARBA" id="ARBA00001946"/>
    </source>
</evidence>